<evidence type="ECO:0000256" key="6">
    <source>
        <dbReference type="SAM" id="MobiDB-lite"/>
    </source>
</evidence>
<dbReference type="GO" id="GO:0015833">
    <property type="term" value="P:peptide transport"/>
    <property type="evidence" value="ECO:0007669"/>
    <property type="project" value="InterPro"/>
</dbReference>
<evidence type="ECO:0000256" key="7">
    <source>
        <dbReference type="SAM" id="Phobius"/>
    </source>
</evidence>
<feature type="transmembrane region" description="Helical" evidence="7">
    <location>
        <begin position="136"/>
        <end position="155"/>
    </location>
</feature>
<reference evidence="8" key="1">
    <citation type="submission" date="2023-03" db="EMBL/GenBank/DDBJ databases">
        <title>Andean soil-derived lignocellulolytic bacterial consortium as a source of novel taxa and putative plastic-active enzymes.</title>
        <authorList>
            <person name="Diaz-Garcia L."/>
            <person name="Chuvochina M."/>
            <person name="Feuerriegel G."/>
            <person name="Bunk B."/>
            <person name="Sproer C."/>
            <person name="Streit W.R."/>
            <person name="Rodriguez L.M."/>
            <person name="Overmann J."/>
            <person name="Jimenez D.J."/>
        </authorList>
    </citation>
    <scope>NUCLEOTIDE SEQUENCE</scope>
    <source>
        <strain evidence="8">MAG 4196</strain>
    </source>
</reference>
<dbReference type="InterPro" id="IPR036640">
    <property type="entry name" value="ABC1_TM_sf"/>
</dbReference>
<feature type="transmembrane region" description="Helical" evidence="7">
    <location>
        <begin position="111"/>
        <end position="131"/>
    </location>
</feature>
<feature type="compositionally biased region" description="Low complexity" evidence="6">
    <location>
        <begin position="62"/>
        <end position="77"/>
    </location>
</feature>
<dbReference type="GO" id="GO:1904680">
    <property type="term" value="F:peptide transmembrane transporter activity"/>
    <property type="evidence" value="ECO:0007669"/>
    <property type="project" value="InterPro"/>
</dbReference>
<dbReference type="SUPFAM" id="SSF90123">
    <property type="entry name" value="ABC transporter transmembrane region"/>
    <property type="match status" value="1"/>
</dbReference>
<keyword evidence="4 7" id="KW-1133">Transmembrane helix</keyword>
<feature type="transmembrane region" description="Helical" evidence="7">
    <location>
        <begin position="258"/>
        <end position="277"/>
    </location>
</feature>
<keyword evidence="5 7" id="KW-0472">Membrane</keyword>
<dbReference type="GO" id="GO:0005886">
    <property type="term" value="C:plasma membrane"/>
    <property type="evidence" value="ECO:0007669"/>
    <property type="project" value="UniProtKB-SubCell"/>
</dbReference>
<dbReference type="InterPro" id="IPR009248">
    <property type="entry name" value="SbmA_BacA"/>
</dbReference>
<feature type="region of interest" description="Disordered" evidence="6">
    <location>
        <begin position="58"/>
        <end position="77"/>
    </location>
</feature>
<evidence type="ECO:0000256" key="3">
    <source>
        <dbReference type="ARBA" id="ARBA00022692"/>
    </source>
</evidence>
<evidence type="ECO:0000256" key="5">
    <source>
        <dbReference type="ARBA" id="ARBA00023136"/>
    </source>
</evidence>
<feature type="transmembrane region" description="Helical" evidence="7">
    <location>
        <begin position="382"/>
        <end position="405"/>
    </location>
</feature>
<proteinExistence type="predicted"/>
<dbReference type="AlphaFoldDB" id="A0AAJ5VY43"/>
<gene>
    <name evidence="8" type="ORF">P0Y65_04835</name>
</gene>
<keyword evidence="2" id="KW-0813">Transport</keyword>
<evidence type="ECO:0000256" key="2">
    <source>
        <dbReference type="ARBA" id="ARBA00022448"/>
    </source>
</evidence>
<comment type="subcellular location">
    <subcellularLocation>
        <location evidence="1">Cell membrane</location>
        <topology evidence="1">Multi-pass membrane protein</topology>
    </subcellularLocation>
</comment>
<dbReference type="Proteomes" id="UP001217476">
    <property type="component" value="Chromosome"/>
</dbReference>
<dbReference type="PANTHER" id="PTHR11384:SF59">
    <property type="entry name" value="LYSOSOMAL COBALAMIN TRANSPORTER ABCD4"/>
    <property type="match status" value="1"/>
</dbReference>
<organism evidence="8 9">
    <name type="scientific">Candidatus Devosia phytovorans</name>
    <dbReference type="NCBI Taxonomy" id="3121372"/>
    <lineage>
        <taxon>Bacteria</taxon>
        <taxon>Pseudomonadati</taxon>
        <taxon>Pseudomonadota</taxon>
        <taxon>Alphaproteobacteria</taxon>
        <taxon>Hyphomicrobiales</taxon>
        <taxon>Devosiaceae</taxon>
        <taxon>Devosia</taxon>
    </lineage>
</organism>
<feature type="transmembrane region" description="Helical" evidence="7">
    <location>
        <begin position="297"/>
        <end position="316"/>
    </location>
</feature>
<protein>
    <submittedName>
        <fullName evidence="8">SbmA/BacA-like family transporter</fullName>
    </submittedName>
</protein>
<dbReference type="PANTHER" id="PTHR11384">
    <property type="entry name" value="ATP-BINDING CASSETTE, SUB-FAMILY D MEMBER"/>
    <property type="match status" value="1"/>
</dbReference>
<name>A0AAJ5VY43_9HYPH</name>
<evidence type="ECO:0000313" key="8">
    <source>
        <dbReference type="EMBL" id="WEK05584.1"/>
    </source>
</evidence>
<evidence type="ECO:0000256" key="4">
    <source>
        <dbReference type="ARBA" id="ARBA00022989"/>
    </source>
</evidence>
<dbReference type="InterPro" id="IPR050835">
    <property type="entry name" value="ABC_transporter_sub-D"/>
</dbReference>
<evidence type="ECO:0000256" key="1">
    <source>
        <dbReference type="ARBA" id="ARBA00004651"/>
    </source>
</evidence>
<feature type="transmembrane region" description="Helical" evidence="7">
    <location>
        <begin position="191"/>
        <end position="217"/>
    </location>
</feature>
<dbReference type="GO" id="GO:0005524">
    <property type="term" value="F:ATP binding"/>
    <property type="evidence" value="ECO:0007669"/>
    <property type="project" value="InterPro"/>
</dbReference>
<keyword evidence="3 7" id="KW-0812">Transmembrane</keyword>
<dbReference type="EMBL" id="CP119312">
    <property type="protein sequence ID" value="WEK05584.1"/>
    <property type="molecule type" value="Genomic_DNA"/>
</dbReference>
<dbReference type="Pfam" id="PF05992">
    <property type="entry name" value="SbmA_BacA"/>
    <property type="match status" value="1"/>
</dbReference>
<sequence>MFRSFFPNPRLFFSSAAVWLLLATLGWYALSAPLRQAVSLDRFIIAPMCEPAPTADETVVNPAETTPGAPPAAESEQASPAAAAPVDSSVPNAVATIACTPEGSFLTGEQFWLYQYVIMIAALFCLFWYFFERNEWYWWSVVGSTSILLVLYFNVQVDAFVNNWQGTFFNTLQSALSTPGSVSAETLYGEIWTIMLVVVPRILVLVLLAFLTSHYVFRWRKAMNAFYMSYWPAIRTTEGAAQRVQEDTMRFAQIVEDLGTSFFDALITLAVFLPILWGLSQVVTELPILGPVPGSLVWIALVSAALGTVFLAGVGVKLPGLQFENQKVEAAYRKELVYGEDHAERAEPMTVRELFANVQKNYYRIYWHYTYFNFARYGYLQLAGYIPLLVLAPSILAGALTLGLYQQVQQAFGQVAQSFQFLARAWGTVIELLSVHKRLRKFESYIPKDQPPINPSVSDAATI</sequence>
<accession>A0AAJ5VY43</accession>
<evidence type="ECO:0000313" key="9">
    <source>
        <dbReference type="Proteomes" id="UP001217476"/>
    </source>
</evidence>